<dbReference type="GO" id="GO:0006397">
    <property type="term" value="P:mRNA processing"/>
    <property type="evidence" value="ECO:0007669"/>
    <property type="project" value="UniProtKB-KW"/>
</dbReference>
<gene>
    <name evidence="7" type="ORF">LPJ53_005890</name>
</gene>
<evidence type="ECO:0000256" key="1">
    <source>
        <dbReference type="ARBA" id="ARBA00004123"/>
    </source>
</evidence>
<dbReference type="Pfam" id="PF05700">
    <property type="entry name" value="BCAS2"/>
    <property type="match status" value="1"/>
</dbReference>
<keyword evidence="4" id="KW-0747">Spliceosome</keyword>
<dbReference type="GO" id="GO:0000974">
    <property type="term" value="C:Prp19 complex"/>
    <property type="evidence" value="ECO:0007669"/>
    <property type="project" value="TreeGrafter"/>
</dbReference>
<comment type="similarity">
    <text evidence="2">Belongs to the SPF27 family.</text>
</comment>
<evidence type="ECO:0000256" key="3">
    <source>
        <dbReference type="ARBA" id="ARBA00022664"/>
    </source>
</evidence>
<dbReference type="InterPro" id="IPR008409">
    <property type="entry name" value="SPF27"/>
</dbReference>
<evidence type="ECO:0000256" key="4">
    <source>
        <dbReference type="ARBA" id="ARBA00022728"/>
    </source>
</evidence>
<dbReference type="OrthoDB" id="205794at2759"/>
<dbReference type="PANTHER" id="PTHR13296:SF0">
    <property type="entry name" value="PRE-MRNA-SPLICING FACTOR SPF27"/>
    <property type="match status" value="1"/>
</dbReference>
<keyword evidence="5" id="KW-0508">mRNA splicing</keyword>
<comment type="subcellular location">
    <subcellularLocation>
        <location evidence="1">Nucleus</location>
    </subcellularLocation>
</comment>
<evidence type="ECO:0008006" key="9">
    <source>
        <dbReference type="Google" id="ProtNLM"/>
    </source>
</evidence>
<evidence type="ECO:0000313" key="7">
    <source>
        <dbReference type="EMBL" id="KAJ1719338.1"/>
    </source>
</evidence>
<dbReference type="GO" id="GO:0008380">
    <property type="term" value="P:RNA splicing"/>
    <property type="evidence" value="ECO:0007669"/>
    <property type="project" value="UniProtKB-KW"/>
</dbReference>
<protein>
    <recommendedName>
        <fullName evidence="9">Pre-mRNA-splicing factor SPF27</fullName>
    </recommendedName>
</protein>
<dbReference type="Proteomes" id="UP001149813">
    <property type="component" value="Unassembled WGS sequence"/>
</dbReference>
<proteinExistence type="inferred from homology"/>
<sequence length="169" mass="19409">MVRMSPPLIPKTTLLFRNSELLRKEYERVRDGRSLPPFDVERYKLEAPADSSDAETWKQAADNAGAQLEHQNIRLVNLELLQQFGANAWKLSNYQKEGLLRSIEEATTKSKDEGVHLNKARKYEQQEAGVKLQDLESRWQESVRNCIDIQAANAKLRAEIEGLEDIETE</sequence>
<organism evidence="7 8">
    <name type="scientific">Coemansia erecta</name>
    <dbReference type="NCBI Taxonomy" id="147472"/>
    <lineage>
        <taxon>Eukaryota</taxon>
        <taxon>Fungi</taxon>
        <taxon>Fungi incertae sedis</taxon>
        <taxon>Zoopagomycota</taxon>
        <taxon>Kickxellomycotina</taxon>
        <taxon>Kickxellomycetes</taxon>
        <taxon>Kickxellales</taxon>
        <taxon>Kickxellaceae</taxon>
        <taxon>Coemansia</taxon>
    </lineage>
</organism>
<keyword evidence="8" id="KW-1185">Reference proteome</keyword>
<dbReference type="PANTHER" id="PTHR13296">
    <property type="entry name" value="BCAS2 PROTEIN"/>
    <property type="match status" value="1"/>
</dbReference>
<evidence type="ECO:0000256" key="2">
    <source>
        <dbReference type="ARBA" id="ARBA00010788"/>
    </source>
</evidence>
<comment type="caution">
    <text evidence="7">The sequence shown here is derived from an EMBL/GenBank/DDBJ whole genome shotgun (WGS) entry which is preliminary data.</text>
</comment>
<evidence type="ECO:0000313" key="8">
    <source>
        <dbReference type="Proteomes" id="UP001149813"/>
    </source>
</evidence>
<evidence type="ECO:0000256" key="5">
    <source>
        <dbReference type="ARBA" id="ARBA00023187"/>
    </source>
</evidence>
<keyword evidence="3" id="KW-0507">mRNA processing</keyword>
<dbReference type="AlphaFoldDB" id="A0A9W8CPQ2"/>
<accession>A0A9W8CPQ2</accession>
<evidence type="ECO:0000256" key="6">
    <source>
        <dbReference type="ARBA" id="ARBA00023242"/>
    </source>
</evidence>
<reference evidence="7" key="1">
    <citation type="submission" date="2022-07" db="EMBL/GenBank/DDBJ databases">
        <title>Phylogenomic reconstructions and comparative analyses of Kickxellomycotina fungi.</title>
        <authorList>
            <person name="Reynolds N.K."/>
            <person name="Stajich J.E."/>
            <person name="Barry K."/>
            <person name="Grigoriev I.V."/>
            <person name="Crous P."/>
            <person name="Smith M.E."/>
        </authorList>
    </citation>
    <scope>NUCLEOTIDE SEQUENCE</scope>
    <source>
        <strain evidence="7">NBRC 32514</strain>
    </source>
</reference>
<dbReference type="GO" id="GO:0071011">
    <property type="term" value="C:precatalytic spliceosome"/>
    <property type="evidence" value="ECO:0007669"/>
    <property type="project" value="TreeGrafter"/>
</dbReference>
<dbReference type="EMBL" id="JANBOJ010000424">
    <property type="protein sequence ID" value="KAJ1719338.1"/>
    <property type="molecule type" value="Genomic_DNA"/>
</dbReference>
<name>A0A9W8CPQ2_9FUNG</name>
<keyword evidence="6" id="KW-0539">Nucleus</keyword>
<dbReference type="GO" id="GO:0071013">
    <property type="term" value="C:catalytic step 2 spliceosome"/>
    <property type="evidence" value="ECO:0007669"/>
    <property type="project" value="TreeGrafter"/>
</dbReference>